<name>A0ABW3G9B8_9NOCA</name>
<gene>
    <name evidence="6" type="ORF">ACFQ04_10780</name>
</gene>
<keyword evidence="3" id="KW-0804">Transcription</keyword>
<dbReference type="RefSeq" id="WP_253645891.1">
    <property type="nucleotide sequence ID" value="NZ_BAAAMO010000002.1"/>
</dbReference>
<protein>
    <submittedName>
        <fullName evidence="6">TetR/AcrR family transcriptional regulator</fullName>
    </submittedName>
</protein>
<comment type="caution">
    <text evidence="6">The sequence shown here is derived from an EMBL/GenBank/DDBJ whole genome shotgun (WGS) entry which is preliminary data.</text>
</comment>
<dbReference type="Pfam" id="PF00440">
    <property type="entry name" value="TetR_N"/>
    <property type="match status" value="1"/>
</dbReference>
<dbReference type="EMBL" id="JBHTIL010000001">
    <property type="protein sequence ID" value="MFD0926220.1"/>
    <property type="molecule type" value="Genomic_DNA"/>
</dbReference>
<dbReference type="InterPro" id="IPR050109">
    <property type="entry name" value="HTH-type_TetR-like_transc_reg"/>
</dbReference>
<keyword evidence="7" id="KW-1185">Reference proteome</keyword>
<evidence type="ECO:0000313" key="7">
    <source>
        <dbReference type="Proteomes" id="UP001597068"/>
    </source>
</evidence>
<dbReference type="Proteomes" id="UP001597068">
    <property type="component" value="Unassembled WGS sequence"/>
</dbReference>
<dbReference type="InterPro" id="IPR001647">
    <property type="entry name" value="HTH_TetR"/>
</dbReference>
<dbReference type="InterPro" id="IPR023772">
    <property type="entry name" value="DNA-bd_HTH_TetR-type_CS"/>
</dbReference>
<dbReference type="SUPFAM" id="SSF46689">
    <property type="entry name" value="Homeodomain-like"/>
    <property type="match status" value="1"/>
</dbReference>
<evidence type="ECO:0000256" key="4">
    <source>
        <dbReference type="PROSITE-ProRule" id="PRU00335"/>
    </source>
</evidence>
<proteinExistence type="predicted"/>
<evidence type="ECO:0000313" key="6">
    <source>
        <dbReference type="EMBL" id="MFD0926220.1"/>
    </source>
</evidence>
<sequence length="202" mass="21544">MRRSDPRPARSRAKLVDAAAGLVREHGPAAVTVDAVIGAADVSRATFYRHFASTTELVAAAFAVVMPTAPAPSATGSVHDRLTELVLAQARLIAEVPATTTVLAWLSLGVDLDTGSVDRVREGAEMLTLRERVADQFLRPFDEVLSSPDAVELLGDVDRVLAMSLLIGPLAMGRLSTLPSFDYEKTARAAVDGFVALHARER</sequence>
<dbReference type="PROSITE" id="PS50977">
    <property type="entry name" value="HTH_TETR_2"/>
    <property type="match status" value="1"/>
</dbReference>
<dbReference type="PROSITE" id="PS01081">
    <property type="entry name" value="HTH_TETR_1"/>
    <property type="match status" value="1"/>
</dbReference>
<dbReference type="Gene3D" id="1.10.10.60">
    <property type="entry name" value="Homeodomain-like"/>
    <property type="match status" value="1"/>
</dbReference>
<evidence type="ECO:0000256" key="1">
    <source>
        <dbReference type="ARBA" id="ARBA00023015"/>
    </source>
</evidence>
<evidence type="ECO:0000256" key="3">
    <source>
        <dbReference type="ARBA" id="ARBA00023163"/>
    </source>
</evidence>
<dbReference type="InterPro" id="IPR009057">
    <property type="entry name" value="Homeodomain-like_sf"/>
</dbReference>
<feature type="DNA-binding region" description="H-T-H motif" evidence="4">
    <location>
        <begin position="32"/>
        <end position="51"/>
    </location>
</feature>
<feature type="domain" description="HTH tetR-type" evidence="5">
    <location>
        <begin position="9"/>
        <end position="69"/>
    </location>
</feature>
<evidence type="ECO:0000259" key="5">
    <source>
        <dbReference type="PROSITE" id="PS50977"/>
    </source>
</evidence>
<evidence type="ECO:0000256" key="2">
    <source>
        <dbReference type="ARBA" id="ARBA00023125"/>
    </source>
</evidence>
<reference evidence="7" key="1">
    <citation type="journal article" date="2019" name="Int. J. Syst. Evol. Microbiol.">
        <title>The Global Catalogue of Microorganisms (GCM) 10K type strain sequencing project: providing services to taxonomists for standard genome sequencing and annotation.</title>
        <authorList>
            <consortium name="The Broad Institute Genomics Platform"/>
            <consortium name="The Broad Institute Genome Sequencing Center for Infectious Disease"/>
            <person name="Wu L."/>
            <person name="Ma J."/>
        </authorList>
    </citation>
    <scope>NUCLEOTIDE SEQUENCE [LARGE SCALE GENOMIC DNA]</scope>
    <source>
        <strain evidence="7">CCUG 50873</strain>
    </source>
</reference>
<keyword evidence="2 4" id="KW-0238">DNA-binding</keyword>
<organism evidence="6 7">
    <name type="scientific">Williamsia deligens</name>
    <dbReference type="NCBI Taxonomy" id="321325"/>
    <lineage>
        <taxon>Bacteria</taxon>
        <taxon>Bacillati</taxon>
        <taxon>Actinomycetota</taxon>
        <taxon>Actinomycetes</taxon>
        <taxon>Mycobacteriales</taxon>
        <taxon>Nocardiaceae</taxon>
        <taxon>Williamsia</taxon>
    </lineage>
</organism>
<accession>A0ABW3G9B8</accession>
<dbReference type="PANTHER" id="PTHR30055">
    <property type="entry name" value="HTH-TYPE TRANSCRIPTIONAL REGULATOR RUTR"/>
    <property type="match status" value="1"/>
</dbReference>
<dbReference type="PANTHER" id="PTHR30055:SF234">
    <property type="entry name" value="HTH-TYPE TRANSCRIPTIONAL REGULATOR BETI"/>
    <property type="match status" value="1"/>
</dbReference>
<dbReference type="PRINTS" id="PR00455">
    <property type="entry name" value="HTHTETR"/>
</dbReference>
<dbReference type="Gene3D" id="1.10.357.10">
    <property type="entry name" value="Tetracycline Repressor, domain 2"/>
    <property type="match status" value="1"/>
</dbReference>
<keyword evidence="1" id="KW-0805">Transcription regulation</keyword>